<proteinExistence type="predicted"/>
<reference evidence="1 2" key="1">
    <citation type="submission" date="2020-08" db="EMBL/GenBank/DDBJ databases">
        <title>Functional genomics of gut bacteria from endangered species of beetles.</title>
        <authorList>
            <person name="Carlos-Shanley C."/>
        </authorList>
    </citation>
    <scope>NUCLEOTIDE SEQUENCE [LARGE SCALE GENOMIC DNA]</scope>
    <source>
        <strain evidence="1 2">S00123</strain>
    </source>
</reference>
<gene>
    <name evidence="1" type="ORF">HNP32_001691</name>
</gene>
<dbReference type="AlphaFoldDB" id="A0A7W7IPM0"/>
<keyword evidence="2" id="KW-1185">Reference proteome</keyword>
<evidence type="ECO:0000313" key="2">
    <source>
        <dbReference type="Proteomes" id="UP000539957"/>
    </source>
</evidence>
<comment type="caution">
    <text evidence="1">The sequence shown here is derived from an EMBL/GenBank/DDBJ whole genome shotgun (WGS) entry which is preliminary data.</text>
</comment>
<sequence>MGGQPQKRPLPCSEPGCTAPGVVRVQGSKSLFCFTHKPVGRKIL</sequence>
<organism evidence="1 2">
    <name type="scientific">Brevundimonas bullata</name>
    <dbReference type="NCBI Taxonomy" id="13160"/>
    <lineage>
        <taxon>Bacteria</taxon>
        <taxon>Pseudomonadati</taxon>
        <taxon>Pseudomonadota</taxon>
        <taxon>Alphaproteobacteria</taxon>
        <taxon>Caulobacterales</taxon>
        <taxon>Caulobacteraceae</taxon>
        <taxon>Brevundimonas</taxon>
    </lineage>
</organism>
<evidence type="ECO:0000313" key="1">
    <source>
        <dbReference type="EMBL" id="MBB4797967.1"/>
    </source>
</evidence>
<dbReference type="Proteomes" id="UP000539957">
    <property type="component" value="Unassembled WGS sequence"/>
</dbReference>
<name>A0A7W7IPM0_9CAUL</name>
<dbReference type="EMBL" id="JACHKY010000002">
    <property type="protein sequence ID" value="MBB4797967.1"/>
    <property type="molecule type" value="Genomic_DNA"/>
</dbReference>
<accession>A0A7W7IPM0</accession>
<protein>
    <submittedName>
        <fullName evidence="1">Uncharacterized protein</fullName>
    </submittedName>
</protein>